<feature type="compositionally biased region" description="Acidic residues" evidence="1">
    <location>
        <begin position="155"/>
        <end position="166"/>
    </location>
</feature>
<comment type="caution">
    <text evidence="2">The sequence shown here is derived from an EMBL/GenBank/DDBJ whole genome shotgun (WGS) entry which is preliminary data.</text>
</comment>
<evidence type="ECO:0000313" key="2">
    <source>
        <dbReference type="EMBL" id="MDY3559250.1"/>
    </source>
</evidence>
<gene>
    <name evidence="2" type="ORF">R5W23_006469</name>
</gene>
<name>A0ABU5EVR9_9BACT</name>
<accession>A0ABU5EVR9</accession>
<protein>
    <submittedName>
        <fullName evidence="2">Uncharacterized protein</fullName>
    </submittedName>
</protein>
<dbReference type="EMBL" id="JAXBLV010000099">
    <property type="protein sequence ID" value="MDY3559250.1"/>
    <property type="molecule type" value="Genomic_DNA"/>
</dbReference>
<proteinExistence type="predicted"/>
<evidence type="ECO:0000256" key="1">
    <source>
        <dbReference type="SAM" id="MobiDB-lite"/>
    </source>
</evidence>
<dbReference type="RefSeq" id="WP_261186191.1">
    <property type="nucleotide sequence ID" value="NZ_JAXBLV010000099.1"/>
</dbReference>
<feature type="region of interest" description="Disordered" evidence="1">
    <location>
        <begin position="144"/>
        <end position="166"/>
    </location>
</feature>
<sequence>MNAPTPYPKPVPLSRADALALLADPTPDVPGTFLAFVMIAVEPRIGEWRFAGAARSLAGAFARWVEFYESFGATPAEALDGIAGAIRQEGLEVWPRLTDGWSGGPDIGAVVHRVVFFGEGGAPYDDFGLCIVEVGPDGGELFLTRAPETHRPTEWDESNDGAGEDG</sequence>
<organism evidence="2 3">
    <name type="scientific">Gemmata algarum</name>
    <dbReference type="NCBI Taxonomy" id="2975278"/>
    <lineage>
        <taxon>Bacteria</taxon>
        <taxon>Pseudomonadati</taxon>
        <taxon>Planctomycetota</taxon>
        <taxon>Planctomycetia</taxon>
        <taxon>Gemmatales</taxon>
        <taxon>Gemmataceae</taxon>
        <taxon>Gemmata</taxon>
    </lineage>
</organism>
<keyword evidence="3" id="KW-1185">Reference proteome</keyword>
<dbReference type="Proteomes" id="UP001272242">
    <property type="component" value="Unassembled WGS sequence"/>
</dbReference>
<reference evidence="3" key="1">
    <citation type="journal article" date="2023" name="Mar. Drugs">
        <title>Gemmata algarum, a Novel Planctomycete Isolated from an Algal Mat, Displays Antimicrobial Activity.</title>
        <authorList>
            <person name="Kumar G."/>
            <person name="Kallscheuer N."/>
            <person name="Kashif M."/>
            <person name="Ahamad S."/>
            <person name="Jagadeeshwari U."/>
            <person name="Pannikurungottu S."/>
            <person name="Haufschild T."/>
            <person name="Kabuu M."/>
            <person name="Sasikala C."/>
            <person name="Jogler C."/>
            <person name="Ramana C."/>
        </authorList>
    </citation>
    <scope>NUCLEOTIDE SEQUENCE [LARGE SCALE GENOMIC DNA]</scope>
    <source>
        <strain evidence="3">JC673</strain>
    </source>
</reference>
<evidence type="ECO:0000313" key="3">
    <source>
        <dbReference type="Proteomes" id="UP001272242"/>
    </source>
</evidence>